<dbReference type="Proteomes" id="UP000283269">
    <property type="component" value="Unassembled WGS sequence"/>
</dbReference>
<proteinExistence type="predicted"/>
<evidence type="ECO:0000313" key="1">
    <source>
        <dbReference type="EMBL" id="PPQ80006.1"/>
    </source>
</evidence>
<name>A0A409WND0_PSICY</name>
<accession>A0A409WND0</accession>
<sequence length="85" mass="8994">MIEAAIAEQDRMVAKSLGILEGVMKLLEVQTNVLRSALPAHSAVPFVVAKNDHGVCLWKEELCMLGGAGCTLSCPYELPSAAQAP</sequence>
<dbReference type="EMBL" id="NHYD01003353">
    <property type="protein sequence ID" value="PPQ80006.1"/>
    <property type="molecule type" value="Genomic_DNA"/>
</dbReference>
<gene>
    <name evidence="1" type="ORF">CVT25_001411</name>
</gene>
<evidence type="ECO:0000313" key="2">
    <source>
        <dbReference type="Proteomes" id="UP000283269"/>
    </source>
</evidence>
<protein>
    <submittedName>
        <fullName evidence="1">Uncharacterized protein</fullName>
    </submittedName>
</protein>
<dbReference type="InParanoid" id="A0A409WND0"/>
<dbReference type="AlphaFoldDB" id="A0A409WND0"/>
<comment type="caution">
    <text evidence="1">The sequence shown here is derived from an EMBL/GenBank/DDBJ whole genome shotgun (WGS) entry which is preliminary data.</text>
</comment>
<organism evidence="1 2">
    <name type="scientific">Psilocybe cyanescens</name>
    <dbReference type="NCBI Taxonomy" id="93625"/>
    <lineage>
        <taxon>Eukaryota</taxon>
        <taxon>Fungi</taxon>
        <taxon>Dikarya</taxon>
        <taxon>Basidiomycota</taxon>
        <taxon>Agaricomycotina</taxon>
        <taxon>Agaricomycetes</taxon>
        <taxon>Agaricomycetidae</taxon>
        <taxon>Agaricales</taxon>
        <taxon>Agaricineae</taxon>
        <taxon>Strophariaceae</taxon>
        <taxon>Psilocybe</taxon>
    </lineage>
</organism>
<reference evidence="1 2" key="1">
    <citation type="journal article" date="2018" name="Evol. Lett.">
        <title>Horizontal gene cluster transfer increased hallucinogenic mushroom diversity.</title>
        <authorList>
            <person name="Reynolds H.T."/>
            <person name="Vijayakumar V."/>
            <person name="Gluck-Thaler E."/>
            <person name="Korotkin H.B."/>
            <person name="Matheny P.B."/>
            <person name="Slot J.C."/>
        </authorList>
    </citation>
    <scope>NUCLEOTIDE SEQUENCE [LARGE SCALE GENOMIC DNA]</scope>
    <source>
        <strain evidence="1 2">2631</strain>
    </source>
</reference>
<keyword evidence="2" id="KW-1185">Reference proteome</keyword>